<dbReference type="FunFam" id="3.30.470.20:FF:000017">
    <property type="entry name" value="Phosphoenolpyruvate synthase"/>
    <property type="match status" value="1"/>
</dbReference>
<accession>A0A1J4VF92</accession>
<dbReference type="PROSITE" id="PS00742">
    <property type="entry name" value="PEP_ENZYMES_2"/>
    <property type="match status" value="1"/>
</dbReference>
<evidence type="ECO:0000259" key="18">
    <source>
        <dbReference type="Pfam" id="PF02896"/>
    </source>
</evidence>
<dbReference type="NCBIfam" id="NF005057">
    <property type="entry name" value="PRK06464.1"/>
    <property type="match status" value="1"/>
</dbReference>
<evidence type="ECO:0000256" key="10">
    <source>
        <dbReference type="ARBA" id="ARBA00022777"/>
    </source>
</evidence>
<dbReference type="PIRSF" id="PIRSF000854">
    <property type="entry name" value="PEP_synthase"/>
    <property type="match status" value="1"/>
</dbReference>
<keyword evidence="12 15" id="KW-0460">Magnesium</keyword>
<dbReference type="PANTHER" id="PTHR43030:SF1">
    <property type="entry name" value="PHOSPHOENOLPYRUVATE SYNTHASE"/>
    <property type="match status" value="1"/>
</dbReference>
<feature type="domain" description="PEP-utilising enzyme C-terminal" evidence="18">
    <location>
        <begin position="491"/>
        <end position="800"/>
    </location>
</feature>
<evidence type="ECO:0000256" key="14">
    <source>
        <dbReference type="ARBA" id="ARBA00047700"/>
    </source>
</evidence>
<dbReference type="UniPathway" id="UPA00138"/>
<dbReference type="InterPro" id="IPR040442">
    <property type="entry name" value="Pyrv_kinase-like_dom_sf"/>
</dbReference>
<comment type="similarity">
    <text evidence="4 15">Belongs to the PEP-utilizing enzyme family.</text>
</comment>
<comment type="pathway">
    <text evidence="3 15">Carbohydrate biosynthesis; gluconeogenesis.</text>
</comment>
<protein>
    <recommendedName>
        <fullName evidence="6 15">Phosphoenolpyruvate synthase</fullName>
        <shortName evidence="15">PEP synthase</shortName>
        <ecNumber evidence="5 15">2.7.9.2</ecNumber>
    </recommendedName>
    <alternativeName>
        <fullName evidence="13 15">Pyruvate, water dikinase</fullName>
    </alternativeName>
</protein>
<dbReference type="GO" id="GO:0005524">
    <property type="term" value="F:ATP binding"/>
    <property type="evidence" value="ECO:0007669"/>
    <property type="project" value="UniProtKB-KW"/>
</dbReference>
<dbReference type="Proteomes" id="UP000183206">
    <property type="component" value="Unassembled WGS sequence"/>
</dbReference>
<evidence type="ECO:0000256" key="3">
    <source>
        <dbReference type="ARBA" id="ARBA00004742"/>
    </source>
</evidence>
<dbReference type="Pfam" id="PF00391">
    <property type="entry name" value="PEP-utilizers"/>
    <property type="match status" value="1"/>
</dbReference>
<dbReference type="PANTHER" id="PTHR43030">
    <property type="entry name" value="PHOSPHOENOLPYRUVATE SYNTHASE"/>
    <property type="match status" value="1"/>
</dbReference>
<dbReference type="GO" id="GO:0006094">
    <property type="term" value="P:gluconeogenesis"/>
    <property type="evidence" value="ECO:0007669"/>
    <property type="project" value="UniProtKB-UniPathway"/>
</dbReference>
<dbReference type="InterPro" id="IPR013815">
    <property type="entry name" value="ATP_grasp_subdomain_1"/>
</dbReference>
<organism evidence="19 20">
    <name type="scientific">Candidatus Nomurabacteria bacterium CG1_02_47_685</name>
    <dbReference type="NCBI Taxonomy" id="1805282"/>
    <lineage>
        <taxon>Bacteria</taxon>
        <taxon>Candidatus Nomuraibacteriota</taxon>
    </lineage>
</organism>
<comment type="function">
    <text evidence="2 15">Catalyzes the phosphorylation of pyruvate to phosphoenolpyruvate.</text>
</comment>
<dbReference type="AlphaFoldDB" id="A0A1J4VF92"/>
<comment type="cofactor">
    <cofactor evidence="1 15">
        <name>Mg(2+)</name>
        <dbReference type="ChEBI" id="CHEBI:18420"/>
    </cofactor>
</comment>
<evidence type="ECO:0000256" key="15">
    <source>
        <dbReference type="PIRNR" id="PIRNR000854"/>
    </source>
</evidence>
<evidence type="ECO:0000256" key="8">
    <source>
        <dbReference type="ARBA" id="ARBA00022723"/>
    </source>
</evidence>
<evidence type="ECO:0000256" key="4">
    <source>
        <dbReference type="ARBA" id="ARBA00007837"/>
    </source>
</evidence>
<evidence type="ECO:0000256" key="1">
    <source>
        <dbReference type="ARBA" id="ARBA00001946"/>
    </source>
</evidence>
<dbReference type="Gene3D" id="3.20.20.60">
    <property type="entry name" value="Phosphoenolpyruvate-binding domains"/>
    <property type="match status" value="1"/>
</dbReference>
<keyword evidence="19" id="KW-0670">Pyruvate</keyword>
<evidence type="ECO:0000313" key="19">
    <source>
        <dbReference type="EMBL" id="OIO33158.1"/>
    </source>
</evidence>
<dbReference type="Gene3D" id="3.30.1490.20">
    <property type="entry name" value="ATP-grasp fold, A domain"/>
    <property type="match status" value="1"/>
</dbReference>
<reference evidence="19 20" key="1">
    <citation type="journal article" date="2016" name="Environ. Microbiol.">
        <title>Genomic resolution of a cold subsurface aquifer community provides metabolic insights for novel microbes adapted to high CO concentrations.</title>
        <authorList>
            <person name="Probst A.J."/>
            <person name="Castelle C.J."/>
            <person name="Singh A."/>
            <person name="Brown C.T."/>
            <person name="Anantharaman K."/>
            <person name="Sharon I."/>
            <person name="Hug L.A."/>
            <person name="Burstein D."/>
            <person name="Emerson J.B."/>
            <person name="Thomas B.C."/>
            <person name="Banfield J.F."/>
        </authorList>
    </citation>
    <scope>NUCLEOTIDE SEQUENCE [LARGE SCALE GENOMIC DNA]</scope>
    <source>
        <strain evidence="19">CG1_02_47_685</strain>
    </source>
</reference>
<evidence type="ECO:0000256" key="9">
    <source>
        <dbReference type="ARBA" id="ARBA00022741"/>
    </source>
</evidence>
<dbReference type="NCBIfam" id="TIGR01418">
    <property type="entry name" value="PEP_synth"/>
    <property type="match status" value="1"/>
</dbReference>
<dbReference type="SUPFAM" id="SSF56059">
    <property type="entry name" value="Glutathione synthetase ATP-binding domain-like"/>
    <property type="match status" value="1"/>
</dbReference>
<feature type="domain" description="Pyruvate phosphate dikinase AMP/ATP-binding" evidence="17">
    <location>
        <begin position="22"/>
        <end position="356"/>
    </location>
</feature>
<dbReference type="InterPro" id="IPR000121">
    <property type="entry name" value="PEP_util_C"/>
</dbReference>
<dbReference type="InterPro" id="IPR015813">
    <property type="entry name" value="Pyrv/PenolPyrv_kinase-like_dom"/>
</dbReference>
<dbReference type="InterPro" id="IPR036637">
    <property type="entry name" value="Phosphohistidine_dom_sf"/>
</dbReference>
<feature type="domain" description="PEP-utilising enzyme mobile" evidence="16">
    <location>
        <begin position="396"/>
        <end position="467"/>
    </location>
</feature>
<dbReference type="EC" id="2.7.9.2" evidence="5 15"/>
<evidence type="ECO:0000256" key="5">
    <source>
        <dbReference type="ARBA" id="ARBA00011996"/>
    </source>
</evidence>
<dbReference type="Gene3D" id="3.30.470.20">
    <property type="entry name" value="ATP-grasp fold, B domain"/>
    <property type="match status" value="1"/>
</dbReference>
<evidence type="ECO:0000256" key="7">
    <source>
        <dbReference type="ARBA" id="ARBA00022679"/>
    </source>
</evidence>
<dbReference type="Pfam" id="PF01326">
    <property type="entry name" value="PPDK_N"/>
    <property type="match status" value="1"/>
</dbReference>
<evidence type="ECO:0000256" key="2">
    <source>
        <dbReference type="ARBA" id="ARBA00002988"/>
    </source>
</evidence>
<dbReference type="FunFam" id="3.30.1490.20:FF:000010">
    <property type="entry name" value="Phosphoenolpyruvate synthase"/>
    <property type="match status" value="1"/>
</dbReference>
<dbReference type="GO" id="GO:0008986">
    <property type="term" value="F:pyruvate, water dikinase activity"/>
    <property type="evidence" value="ECO:0007669"/>
    <property type="project" value="UniProtKB-EC"/>
</dbReference>
<dbReference type="Gene3D" id="3.50.30.10">
    <property type="entry name" value="Phosphohistidine domain"/>
    <property type="match status" value="1"/>
</dbReference>
<dbReference type="InterPro" id="IPR008279">
    <property type="entry name" value="PEP-util_enz_mobile_dom"/>
</dbReference>
<dbReference type="InterPro" id="IPR018274">
    <property type="entry name" value="PEP_util_AS"/>
</dbReference>
<sequence>MQEDKTHKTILWLDQISNNDVSMVGGKNASLGEMYNTLISQGIRIPNAFVVTAHAYRRFINESKLAVIIHKELAGLDTNNIKALQKKGKVIRAAFLEVNIPKDMEEEIRLAYRDLSSAYRMKGADVAVRSSATAEDLPGASFAGEHETFLNITGEQAVLDAIRAAMASLFTDRAISYRVDKGFDHFDVALSVGVQKMVRSDKGASGVMFTLDTETGFRNVIEISSSWGLGEMVVQGKVTPDEFIVFKPALNEGFPSIIKKSIGAKRRKMIYQDLKISPVKEVDTTTAERNMQSITDEEALTLARWGILIERHYTKRAGPGHESPMDMEWAKDGVSGDLFIVQARPETVQSEKKGFEIVEYRLKEEGEKIIEGISVGTAIVSGRARVILSTKKLSEFKNGEILITEITDPDWEPVMKKSAAIITEKGGRTSHAAIVSRELGIPAVIGVGDALSHIKTGDMITVDCSSGSVGKVYRGKLRFERRSHNLSEIPKVRTTLALNVGSPEGAFVHSFLPHKGVGLAREEFIIASQIRIHPLALINFSTIKDKALKRKIENLTIGYSDKKEFFVEKLAEGIAQIAAAFWPHQVIVRFSDFKTNEYRALIGGDLYEPQEENPMLGWRGASRYAHPNFKPAFALECAAVKRVRERFGLKNLNALIPFCRTPEEGQKVLSVMSEFGLDRGADGFKVYVMCEIPTNVIRASDFLDIFDGFSIGSNDLAQLTLGLDRDSALVAPISNENDPAVRSLVAQAIIACKERGKYIGFCGQAPSDYPDFLRFLISQNIDSVSLNPDSIVAMTFEVAKEEGNAGGSRA</sequence>
<dbReference type="InterPro" id="IPR002192">
    <property type="entry name" value="PPDK_AMP/ATP-bd"/>
</dbReference>
<evidence type="ECO:0000313" key="20">
    <source>
        <dbReference type="Proteomes" id="UP000183206"/>
    </source>
</evidence>
<keyword evidence="11 15" id="KW-0067">ATP-binding</keyword>
<keyword evidence="8 15" id="KW-0479">Metal-binding</keyword>
<evidence type="ECO:0000256" key="11">
    <source>
        <dbReference type="ARBA" id="ARBA00022840"/>
    </source>
</evidence>
<comment type="catalytic activity">
    <reaction evidence="14 15">
        <text>pyruvate + ATP + H2O = phosphoenolpyruvate + AMP + phosphate + 2 H(+)</text>
        <dbReference type="Rhea" id="RHEA:11364"/>
        <dbReference type="ChEBI" id="CHEBI:15361"/>
        <dbReference type="ChEBI" id="CHEBI:15377"/>
        <dbReference type="ChEBI" id="CHEBI:15378"/>
        <dbReference type="ChEBI" id="CHEBI:30616"/>
        <dbReference type="ChEBI" id="CHEBI:43474"/>
        <dbReference type="ChEBI" id="CHEBI:58702"/>
        <dbReference type="ChEBI" id="CHEBI:456215"/>
        <dbReference type="EC" id="2.7.9.2"/>
    </reaction>
</comment>
<evidence type="ECO:0000259" key="16">
    <source>
        <dbReference type="Pfam" id="PF00391"/>
    </source>
</evidence>
<evidence type="ECO:0000256" key="12">
    <source>
        <dbReference type="ARBA" id="ARBA00022842"/>
    </source>
</evidence>
<proteinExistence type="inferred from homology"/>
<keyword evidence="9 15" id="KW-0547">Nucleotide-binding</keyword>
<dbReference type="InterPro" id="IPR023151">
    <property type="entry name" value="PEP_util_CS"/>
</dbReference>
<dbReference type="SUPFAM" id="SSF51621">
    <property type="entry name" value="Phosphoenolpyruvate/pyruvate domain"/>
    <property type="match status" value="1"/>
</dbReference>
<gene>
    <name evidence="19" type="ORF">AUJ44_01020</name>
</gene>
<dbReference type="SUPFAM" id="SSF52009">
    <property type="entry name" value="Phosphohistidine domain"/>
    <property type="match status" value="1"/>
</dbReference>
<dbReference type="PROSITE" id="PS00370">
    <property type="entry name" value="PEP_ENZYMES_PHOS_SITE"/>
    <property type="match status" value="1"/>
</dbReference>
<dbReference type="GO" id="GO:0046872">
    <property type="term" value="F:metal ion binding"/>
    <property type="evidence" value="ECO:0007669"/>
    <property type="project" value="UniProtKB-KW"/>
</dbReference>
<dbReference type="Pfam" id="PF02896">
    <property type="entry name" value="PEP-utilizers_C"/>
    <property type="match status" value="1"/>
</dbReference>
<evidence type="ECO:0000256" key="6">
    <source>
        <dbReference type="ARBA" id="ARBA00021623"/>
    </source>
</evidence>
<evidence type="ECO:0000259" key="17">
    <source>
        <dbReference type="Pfam" id="PF01326"/>
    </source>
</evidence>
<keyword evidence="10 15" id="KW-0418">Kinase</keyword>
<keyword evidence="7 15" id="KW-0808">Transferase</keyword>
<dbReference type="InterPro" id="IPR006319">
    <property type="entry name" value="PEP_synth"/>
</dbReference>
<comment type="caution">
    <text evidence="19">The sequence shown here is derived from an EMBL/GenBank/DDBJ whole genome shotgun (WGS) entry which is preliminary data.</text>
</comment>
<dbReference type="EMBL" id="MNVO01000018">
    <property type="protein sequence ID" value="OIO33158.1"/>
    <property type="molecule type" value="Genomic_DNA"/>
</dbReference>
<name>A0A1J4VF92_9BACT</name>
<dbReference type="STRING" id="1805282.AUJ44_01020"/>
<evidence type="ECO:0000256" key="13">
    <source>
        <dbReference type="ARBA" id="ARBA00033470"/>
    </source>
</evidence>